<feature type="region of interest" description="Disordered" evidence="1">
    <location>
        <begin position="98"/>
        <end position="159"/>
    </location>
</feature>
<dbReference type="GO" id="GO:0005886">
    <property type="term" value="C:plasma membrane"/>
    <property type="evidence" value="ECO:0007669"/>
    <property type="project" value="TreeGrafter"/>
</dbReference>
<sequence>TGSRAGRRYTLTEGDFHHLKNARLTHLHLPPLKIITIHECDLGEASATTPLHAATAPKANLAIFQPPGKALTGRSVGPSSALPGDPYNSAVGPADFEISPLASSDSGEGTWVRAPERPLPSLPHSRTQSDAGTGSTKPVGPGATTGPGEAGPGSGAGPVLQFFTRLRRHASLDGASPYFKVKKWKLDPSQRASSLDTRGELWPSVETGALRVELQLPGAVPGSLREEGSAPKEESVLLRGPGPLPMLASRTHLPVGISPKGLQLVGSHTVPQ</sequence>
<organism evidence="2 3">
    <name type="scientific">Ursus americanus</name>
    <name type="common">American black bear</name>
    <name type="synonym">Euarctos americanus</name>
    <dbReference type="NCBI Taxonomy" id="9643"/>
    <lineage>
        <taxon>Eukaryota</taxon>
        <taxon>Metazoa</taxon>
        <taxon>Chordata</taxon>
        <taxon>Craniata</taxon>
        <taxon>Vertebrata</taxon>
        <taxon>Euteleostomi</taxon>
        <taxon>Mammalia</taxon>
        <taxon>Eutheria</taxon>
        <taxon>Laurasiatheria</taxon>
        <taxon>Carnivora</taxon>
        <taxon>Caniformia</taxon>
        <taxon>Ursidae</taxon>
        <taxon>Ursus</taxon>
    </lineage>
</organism>
<reference evidence="2" key="3">
    <citation type="submission" date="2025-09" db="UniProtKB">
        <authorList>
            <consortium name="Ensembl"/>
        </authorList>
    </citation>
    <scope>IDENTIFICATION</scope>
</reference>
<name>A0A452QDG9_URSAM</name>
<dbReference type="PANTHER" id="PTHR28597:SF1">
    <property type="entry name" value="VOLTAGE-DEPENDENT CALCIUM CHANNEL BETA SUBUNIT-ASSOCIATED REGULATORY PROTEIN"/>
    <property type="match status" value="1"/>
</dbReference>
<dbReference type="STRING" id="9643.ENSUAMP00000002798"/>
<protein>
    <submittedName>
        <fullName evidence="2">Uncharacterized protein</fullName>
    </submittedName>
</protein>
<feature type="region of interest" description="Disordered" evidence="1">
    <location>
        <begin position="221"/>
        <end position="243"/>
    </location>
</feature>
<reference evidence="2" key="2">
    <citation type="submission" date="2025-08" db="UniProtKB">
        <authorList>
            <consortium name="Ensembl"/>
        </authorList>
    </citation>
    <scope>IDENTIFICATION</scope>
</reference>
<feature type="compositionally biased region" description="Basic and acidic residues" evidence="1">
    <location>
        <begin position="224"/>
        <end position="236"/>
    </location>
</feature>
<dbReference type="InterPro" id="IPR037658">
    <property type="entry name" value="CBARP"/>
</dbReference>
<evidence type="ECO:0000313" key="3">
    <source>
        <dbReference type="Proteomes" id="UP000291022"/>
    </source>
</evidence>
<dbReference type="GO" id="GO:0045955">
    <property type="term" value="P:negative regulation of calcium ion-dependent exocytosis"/>
    <property type="evidence" value="ECO:0007669"/>
    <property type="project" value="TreeGrafter"/>
</dbReference>
<dbReference type="GO" id="GO:0044325">
    <property type="term" value="F:transmembrane transporter binding"/>
    <property type="evidence" value="ECO:0007669"/>
    <property type="project" value="InterPro"/>
</dbReference>
<feature type="compositionally biased region" description="Polar residues" evidence="1">
    <location>
        <begin position="124"/>
        <end position="135"/>
    </location>
</feature>
<dbReference type="PANTHER" id="PTHR28597">
    <property type="entry name" value="VOLTAGE-DEPENDENT CALCIUM CHANNEL BETA SUBUNIT-ASSOCIATED REGULATORY PROTEIN"/>
    <property type="match status" value="1"/>
</dbReference>
<reference evidence="3" key="1">
    <citation type="submission" date="2016-06" db="EMBL/GenBank/DDBJ databases">
        <title>De novo assembly and RNA-Seq shows season-dependent expression and editing in black bear kidneys.</title>
        <authorList>
            <person name="Korstanje R."/>
            <person name="Srivastava A."/>
            <person name="Sarsani V.K."/>
            <person name="Sheehan S.M."/>
            <person name="Seger R.L."/>
            <person name="Barter M.E."/>
            <person name="Lindqvist C."/>
            <person name="Brody L.C."/>
            <person name="Mullikin J.C."/>
        </authorList>
    </citation>
    <scope>NUCLEOTIDE SEQUENCE [LARGE SCALE GENOMIC DNA]</scope>
</reference>
<accession>A0A452QDG9</accession>
<feature type="compositionally biased region" description="Gly residues" evidence="1">
    <location>
        <begin position="143"/>
        <end position="156"/>
    </location>
</feature>
<evidence type="ECO:0000313" key="2">
    <source>
        <dbReference type="Ensembl" id="ENSUAMP00000002798.1"/>
    </source>
</evidence>
<evidence type="ECO:0000256" key="1">
    <source>
        <dbReference type="SAM" id="MobiDB-lite"/>
    </source>
</evidence>
<dbReference type="Proteomes" id="UP000291022">
    <property type="component" value="Unassembled WGS sequence"/>
</dbReference>
<dbReference type="GeneTree" id="ENSGT00940000166126"/>
<keyword evidence="3" id="KW-1185">Reference proteome</keyword>
<proteinExistence type="predicted"/>
<dbReference type="Ensembl" id="ENSUAMT00000003194.1">
    <property type="protein sequence ID" value="ENSUAMP00000002798.1"/>
    <property type="gene ID" value="ENSUAMG00000002561.1"/>
</dbReference>
<dbReference type="AlphaFoldDB" id="A0A452QDG9"/>
<dbReference type="GO" id="GO:0030141">
    <property type="term" value="C:secretory granule"/>
    <property type="evidence" value="ECO:0007669"/>
    <property type="project" value="TreeGrafter"/>
</dbReference>